<dbReference type="GO" id="GO:0005975">
    <property type="term" value="P:carbohydrate metabolic process"/>
    <property type="evidence" value="ECO:0007669"/>
    <property type="project" value="InterPro"/>
</dbReference>
<keyword evidence="5" id="KW-1015">Disulfide bond</keyword>
<dbReference type="InterPro" id="IPR044913">
    <property type="entry name" value="P_trefoil_dom_sf"/>
</dbReference>
<comment type="similarity">
    <text evidence="2 8">Belongs to the glycosyl hydrolase 31 family.</text>
</comment>
<dbReference type="SUPFAM" id="SSF51011">
    <property type="entry name" value="Glycosyl hydrolase domain"/>
    <property type="match status" value="1"/>
</dbReference>
<dbReference type="InterPro" id="IPR017853">
    <property type="entry name" value="GH"/>
</dbReference>
<proteinExistence type="evidence at protein level"/>
<dbReference type="InterPro" id="IPR000519">
    <property type="entry name" value="P_trefoil_dom"/>
</dbReference>
<dbReference type="PROSITE" id="PS51448">
    <property type="entry name" value="P_TREFOIL_2"/>
    <property type="match status" value="1"/>
</dbReference>
<dbReference type="VEuPathDB" id="VectorBase:ISCP_005918"/>
<dbReference type="VEuPathDB" id="VectorBase:ISCI011416"/>
<dbReference type="OrthoDB" id="1334205at2759"/>
<evidence type="ECO:0000256" key="1">
    <source>
        <dbReference type="ARBA" id="ARBA00004308"/>
    </source>
</evidence>
<dbReference type="InterPro" id="IPR000322">
    <property type="entry name" value="Glyco_hydro_31_TIM"/>
</dbReference>
<dbReference type="CDD" id="cd14752">
    <property type="entry name" value="GH31_N"/>
    <property type="match status" value="1"/>
</dbReference>
<dbReference type="Proteomes" id="UP000001555">
    <property type="component" value="Unassembled WGS sequence"/>
</dbReference>
<dbReference type="EMBL" id="ABJB011039333">
    <property type="status" value="NOT_ANNOTATED_CDS"/>
    <property type="molecule type" value="Genomic_DNA"/>
</dbReference>
<dbReference type="Pfam" id="PF13802">
    <property type="entry name" value="Gal_mutarotas_2"/>
    <property type="match status" value="1"/>
</dbReference>
<accession>A0A1S4LB52</accession>
<dbReference type="SUPFAM" id="SSF74650">
    <property type="entry name" value="Galactose mutarotase-like"/>
    <property type="match status" value="1"/>
</dbReference>
<evidence type="ECO:0000313" key="10">
    <source>
        <dbReference type="Proteomes" id="UP000001555"/>
    </source>
</evidence>
<evidence type="ECO:0000313" key="9">
    <source>
        <dbReference type="EnsemblMetazoa" id="ISCW011416-PA"/>
    </source>
</evidence>
<organism evidence="9 10">
    <name type="scientific">Ixodes scapularis</name>
    <name type="common">Black-legged tick</name>
    <name type="synonym">Deer tick</name>
    <dbReference type="NCBI Taxonomy" id="6945"/>
    <lineage>
        <taxon>Eukaryota</taxon>
        <taxon>Metazoa</taxon>
        <taxon>Ecdysozoa</taxon>
        <taxon>Arthropoda</taxon>
        <taxon>Chelicerata</taxon>
        <taxon>Arachnida</taxon>
        <taxon>Acari</taxon>
        <taxon>Parasitiformes</taxon>
        <taxon>Ixodida</taxon>
        <taxon>Ixodoidea</taxon>
        <taxon>Ixodidae</taxon>
        <taxon>Ixodinae</taxon>
        <taxon>Ixodes</taxon>
    </lineage>
</organism>
<dbReference type="EnsemblMetazoa" id="ISCW011416-RA">
    <property type="protein sequence ID" value="ISCW011416-PA"/>
    <property type="gene ID" value="ISCW011416"/>
</dbReference>
<dbReference type="CDD" id="cd06602">
    <property type="entry name" value="GH31_MGAM_SI_GAA"/>
    <property type="match status" value="1"/>
</dbReference>
<dbReference type="Gene3D" id="2.60.40.1760">
    <property type="entry name" value="glycosyl hydrolase (family 31)"/>
    <property type="match status" value="1"/>
</dbReference>
<evidence type="ECO:0000256" key="7">
    <source>
        <dbReference type="PROSITE-ProRule" id="PRU00779"/>
    </source>
</evidence>
<dbReference type="VEuPathDB" id="VectorBase:ISCW011416"/>
<dbReference type="CDD" id="cd00111">
    <property type="entry name" value="Trefoil"/>
    <property type="match status" value="1"/>
</dbReference>
<keyword evidence="11" id="KW-1267">Proteomics identification</keyword>
<dbReference type="Gene3D" id="2.60.40.1180">
    <property type="entry name" value="Golgi alpha-mannosidase II"/>
    <property type="match status" value="1"/>
</dbReference>
<dbReference type="EMBL" id="ABJB010069091">
    <property type="status" value="NOT_ANNOTATED_CDS"/>
    <property type="molecule type" value="Genomic_DNA"/>
</dbReference>
<evidence type="ECO:0007829" key="11">
    <source>
        <dbReference type="PeptideAtlas" id="A0A1S4LB52"/>
    </source>
</evidence>
<dbReference type="GO" id="GO:0012505">
    <property type="term" value="C:endomembrane system"/>
    <property type="evidence" value="ECO:0007669"/>
    <property type="project" value="UniProtKB-SubCell"/>
</dbReference>
<evidence type="ECO:0000256" key="3">
    <source>
        <dbReference type="ARBA" id="ARBA00022801"/>
    </source>
</evidence>
<dbReference type="PANTHER" id="PTHR22762">
    <property type="entry name" value="ALPHA-GLUCOSIDASE"/>
    <property type="match status" value="1"/>
</dbReference>
<dbReference type="PANTHER" id="PTHR22762:SF131">
    <property type="entry name" value="GLYCOSIDE HYDROLASE FAMILY 31 N-TERMINAL DOMAIN-CONTAINING PROTEIN"/>
    <property type="match status" value="1"/>
</dbReference>
<dbReference type="InterPro" id="IPR017957">
    <property type="entry name" value="P_trefoil_CS"/>
</dbReference>
<dbReference type="EMBL" id="ABJB010877575">
    <property type="status" value="NOT_ANNOTATED_CDS"/>
    <property type="molecule type" value="Genomic_DNA"/>
</dbReference>
<protein>
    <submittedName>
        <fullName evidence="9">Uncharacterized protein</fullName>
    </submittedName>
</protein>
<dbReference type="GO" id="GO:0030246">
    <property type="term" value="F:carbohydrate binding"/>
    <property type="evidence" value="ECO:0007669"/>
    <property type="project" value="InterPro"/>
</dbReference>
<dbReference type="SUPFAM" id="SSF51445">
    <property type="entry name" value="(Trans)glycosidases"/>
    <property type="match status" value="1"/>
</dbReference>
<keyword evidence="3 8" id="KW-0378">Hydrolase</keyword>
<dbReference type="GO" id="GO:0004558">
    <property type="term" value="F:alpha-1,4-glucosidase activity"/>
    <property type="evidence" value="ECO:0000318"/>
    <property type="project" value="GO_Central"/>
</dbReference>
<evidence type="ECO:0000256" key="8">
    <source>
        <dbReference type="RuleBase" id="RU361185"/>
    </source>
</evidence>
<dbReference type="InParanoid" id="A0A1S4LB52"/>
<dbReference type="PROSITE" id="PS00025">
    <property type="entry name" value="P_TREFOIL_1"/>
    <property type="match status" value="1"/>
</dbReference>
<evidence type="ECO:0000256" key="4">
    <source>
        <dbReference type="ARBA" id="ARBA00023136"/>
    </source>
</evidence>
<keyword evidence="6 8" id="KW-0326">Glycosidase</keyword>
<dbReference type="InterPro" id="IPR048395">
    <property type="entry name" value="Glyco_hydro_31_C"/>
</dbReference>
<evidence type="ECO:0000256" key="2">
    <source>
        <dbReference type="ARBA" id="ARBA00007806"/>
    </source>
</evidence>
<dbReference type="InterPro" id="IPR025887">
    <property type="entry name" value="Glyco_hydro_31_N_dom"/>
</dbReference>
<keyword evidence="4" id="KW-0472">Membrane</keyword>
<dbReference type="PROSITE" id="PS00707">
    <property type="entry name" value="GLYCOSYL_HYDROL_F31_2"/>
    <property type="match status" value="1"/>
</dbReference>
<name>A0A1S4LB52_IXOSC</name>
<reference evidence="10" key="1">
    <citation type="submission" date="2008-03" db="EMBL/GenBank/DDBJ databases">
        <title>Annotation of Ixodes scapularis.</title>
        <authorList>
            <consortium name="Ixodes scapularis Genome Project Consortium"/>
            <person name="Caler E."/>
            <person name="Hannick L.I."/>
            <person name="Bidwell S."/>
            <person name="Joardar V."/>
            <person name="Thiagarajan M."/>
            <person name="Amedeo P."/>
            <person name="Galinsky K.J."/>
            <person name="Schobel S."/>
            <person name="Inman J."/>
            <person name="Hostetler J."/>
            <person name="Miller J."/>
            <person name="Hammond M."/>
            <person name="Megy K."/>
            <person name="Lawson D."/>
            <person name="Kodira C."/>
            <person name="Sutton G."/>
            <person name="Meyer J."/>
            <person name="Hill C.A."/>
            <person name="Birren B."/>
            <person name="Nene V."/>
            <person name="Collins F."/>
            <person name="Alarcon-Chaidez F."/>
            <person name="Wikel S."/>
            <person name="Strausberg R."/>
        </authorList>
    </citation>
    <scope>NUCLEOTIDE SEQUENCE [LARGE SCALE GENOMIC DNA]</scope>
    <source>
        <strain evidence="10">Wikel</strain>
    </source>
</reference>
<dbReference type="EMBL" id="ABJB010549518">
    <property type="status" value="NOT_ANNOTATED_CDS"/>
    <property type="molecule type" value="Genomic_DNA"/>
</dbReference>
<dbReference type="Gene3D" id="4.10.110.10">
    <property type="entry name" value="Spasmolytic Protein, domain 1"/>
    <property type="match status" value="1"/>
</dbReference>
<evidence type="ECO:0000256" key="5">
    <source>
        <dbReference type="ARBA" id="ARBA00023157"/>
    </source>
</evidence>
<keyword evidence="10" id="KW-1185">Reference proteome</keyword>
<evidence type="ECO:0000256" key="6">
    <source>
        <dbReference type="ARBA" id="ARBA00023295"/>
    </source>
</evidence>
<dbReference type="Gene3D" id="3.20.20.80">
    <property type="entry name" value="Glycosidases"/>
    <property type="match status" value="1"/>
</dbReference>
<dbReference type="EMBL" id="ABJB010127325">
    <property type="status" value="NOT_ANNOTATED_CDS"/>
    <property type="molecule type" value="Genomic_DNA"/>
</dbReference>
<dbReference type="AlphaFoldDB" id="A0A1S4LB52"/>
<sequence length="736" mass="83097">RFDCHPEGNASETSCLLRRCCWGVLDNTVDETVENSVGVPRCFFPKHYLGYSVQGAQSSIDRITVQLKRRTPSGIDVDVPLVQVQVLFYDRNTVRIKVLDPSVQRFSPPVPSIRDQTFSGLCEYGVNFSDADGKIRVYRFESPDIVLFQTDLSRLVFTDQFLQLSTTMPSSTVFGLGEQWGHLRRDTNWTRHVFFNRDRGPVENENLYGTHPVYLGLEQDGKGHGVFLHNSNAMEVFLQPTPAATFRATGGILDMFVFVGPSPTKVVQQLQHVVGFPAMPPYWGLGFHLCRFDYGSLNRTRFIMEKNIQAGIPLDTQWNDIDYMNDGNDFTYDPHQFRGLPEFVDELQAGGRHYVIILDPAVSGSEPAGTYPPYDRGMELDVFVKNASGSVVYGKVWNANSSVFPDFSHPRAEEYWISQFKNFHDVVPFDGAWIDMNEPSVFYNGHAGGCPEDSRLEHPPYVPGGESLSVKTLCMSDLHHISAHYDVHNIYGHLEARATYKALATIRQKRPFVISRATSPGQAAWSGHWSGDIESSWKDLRLSVPNVLSFGLYGIPLVGADICGFNSNTTVELCARWQALGAFYPFSRNHNTNDAMDQDPYSMGPVVLDAARRTLMMRYTLLPYLYTLFYRSHVLGETVARPLFMEFPQDPSTYDIDEQFLWGPGLMFNPALYENQTEVNAYVPAGVWFDLDRGTPYHHPEGRYRTFPSPLNVVNILIRGGFVVPGQEPALTTTQR</sequence>
<dbReference type="InterPro" id="IPR013780">
    <property type="entry name" value="Glyco_hydro_b"/>
</dbReference>
<dbReference type="EMBL" id="ABJB011088551">
    <property type="status" value="NOT_ANNOTATED_CDS"/>
    <property type="molecule type" value="Genomic_DNA"/>
</dbReference>
<dbReference type="InterPro" id="IPR011013">
    <property type="entry name" value="Gal_mutarotase_sf_dom"/>
</dbReference>
<dbReference type="EMBL" id="ABJB010221323">
    <property type="status" value="NOT_ANNOTATED_CDS"/>
    <property type="molecule type" value="Genomic_DNA"/>
</dbReference>
<dbReference type="Pfam" id="PF01055">
    <property type="entry name" value="Glyco_hydro_31_2nd"/>
    <property type="match status" value="1"/>
</dbReference>
<comment type="caution">
    <text evidence="7">Lacks conserved residue(s) required for the propagation of feature annotation.</text>
</comment>
<dbReference type="EMBL" id="ABJB010718254">
    <property type="status" value="NOT_ANNOTATED_CDS"/>
    <property type="molecule type" value="Genomic_DNA"/>
</dbReference>
<dbReference type="InterPro" id="IPR030459">
    <property type="entry name" value="Glyco_hydro_31_CS"/>
</dbReference>
<dbReference type="Pfam" id="PF00088">
    <property type="entry name" value="Trefoil"/>
    <property type="match status" value="1"/>
</dbReference>
<dbReference type="EMBL" id="ABJB010960719">
    <property type="status" value="NOT_ANNOTATED_CDS"/>
    <property type="molecule type" value="Genomic_DNA"/>
</dbReference>
<reference evidence="9" key="2">
    <citation type="submission" date="2020-05" db="UniProtKB">
        <authorList>
            <consortium name="EnsemblMetazoa"/>
        </authorList>
    </citation>
    <scope>IDENTIFICATION</scope>
    <source>
        <strain evidence="9">wikel</strain>
    </source>
</reference>
<dbReference type="EMBL" id="ABJB010144989">
    <property type="status" value="NOT_ANNOTATED_CDS"/>
    <property type="molecule type" value="Genomic_DNA"/>
</dbReference>
<dbReference type="Pfam" id="PF21365">
    <property type="entry name" value="Glyco_hydro_31_3rd"/>
    <property type="match status" value="1"/>
</dbReference>
<comment type="subcellular location">
    <subcellularLocation>
        <location evidence="1">Endomembrane system</location>
    </subcellularLocation>
</comment>